<dbReference type="InterPro" id="IPR000276">
    <property type="entry name" value="GPCR_Rhodpsn"/>
</dbReference>
<accession>A0A2T7PGE7</accession>
<evidence type="ECO:0000256" key="3">
    <source>
        <dbReference type="ARBA" id="ARBA00022989"/>
    </source>
</evidence>
<dbReference type="SUPFAM" id="SSF81321">
    <property type="entry name" value="Family A G protein-coupled receptor-like"/>
    <property type="match status" value="1"/>
</dbReference>
<evidence type="ECO:0000259" key="9">
    <source>
        <dbReference type="PROSITE" id="PS50262"/>
    </source>
</evidence>
<comment type="subcellular location">
    <subcellularLocation>
        <location evidence="1">Membrane</location>
        <topology evidence="1">Multi-pass membrane protein</topology>
    </subcellularLocation>
</comment>
<comment type="caution">
    <text evidence="10">The sequence shown here is derived from an EMBL/GenBank/DDBJ whole genome shotgun (WGS) entry which is preliminary data.</text>
</comment>
<feature type="transmembrane region" description="Helical" evidence="8">
    <location>
        <begin position="7"/>
        <end position="28"/>
    </location>
</feature>
<dbReference type="PANTHER" id="PTHR24243">
    <property type="entry name" value="G-PROTEIN COUPLED RECEPTOR"/>
    <property type="match status" value="1"/>
</dbReference>
<evidence type="ECO:0000256" key="7">
    <source>
        <dbReference type="ARBA" id="ARBA00023224"/>
    </source>
</evidence>
<evidence type="ECO:0000256" key="4">
    <source>
        <dbReference type="ARBA" id="ARBA00023040"/>
    </source>
</evidence>
<keyword evidence="5 8" id="KW-0472">Membrane</keyword>
<keyword evidence="2 8" id="KW-0812">Transmembrane</keyword>
<dbReference type="AlphaFoldDB" id="A0A2T7PGE7"/>
<feature type="transmembrane region" description="Helical" evidence="8">
    <location>
        <begin position="202"/>
        <end position="222"/>
    </location>
</feature>
<organism evidence="10 11">
    <name type="scientific">Pomacea canaliculata</name>
    <name type="common">Golden apple snail</name>
    <dbReference type="NCBI Taxonomy" id="400727"/>
    <lineage>
        <taxon>Eukaryota</taxon>
        <taxon>Metazoa</taxon>
        <taxon>Spiralia</taxon>
        <taxon>Lophotrochozoa</taxon>
        <taxon>Mollusca</taxon>
        <taxon>Gastropoda</taxon>
        <taxon>Caenogastropoda</taxon>
        <taxon>Architaenioglossa</taxon>
        <taxon>Ampullarioidea</taxon>
        <taxon>Ampullariidae</taxon>
        <taxon>Pomacea</taxon>
    </lineage>
</organism>
<dbReference type="GO" id="GO:0004930">
    <property type="term" value="F:G protein-coupled receptor activity"/>
    <property type="evidence" value="ECO:0007669"/>
    <property type="project" value="UniProtKB-KW"/>
</dbReference>
<dbReference type="InterPro" id="IPR017452">
    <property type="entry name" value="GPCR_Rhodpsn_7TM"/>
</dbReference>
<feature type="transmembrane region" description="Helical" evidence="8">
    <location>
        <begin position="40"/>
        <end position="67"/>
    </location>
</feature>
<evidence type="ECO:0000313" key="10">
    <source>
        <dbReference type="EMBL" id="PVD32430.1"/>
    </source>
</evidence>
<evidence type="ECO:0000256" key="8">
    <source>
        <dbReference type="SAM" id="Phobius"/>
    </source>
</evidence>
<keyword evidence="3 8" id="KW-1133">Transmembrane helix</keyword>
<keyword evidence="4" id="KW-0297">G-protein coupled receptor</keyword>
<feature type="transmembrane region" description="Helical" evidence="8">
    <location>
        <begin position="242"/>
        <end position="264"/>
    </location>
</feature>
<keyword evidence="7" id="KW-0807">Transducer</keyword>
<gene>
    <name evidence="10" type="ORF">C0Q70_07864</name>
</gene>
<dbReference type="Proteomes" id="UP000245119">
    <property type="component" value="Linkage Group LG4"/>
</dbReference>
<evidence type="ECO:0000256" key="5">
    <source>
        <dbReference type="ARBA" id="ARBA00023136"/>
    </source>
</evidence>
<keyword evidence="6" id="KW-0675">Receptor</keyword>
<dbReference type="OrthoDB" id="6125191at2759"/>
<dbReference type="PANTHER" id="PTHR24243:SF230">
    <property type="entry name" value="G-PROTEIN COUPLED RECEPTORS FAMILY 1 PROFILE DOMAIN-CONTAINING PROTEIN"/>
    <property type="match status" value="1"/>
</dbReference>
<feature type="transmembrane region" description="Helical" evidence="8">
    <location>
        <begin position="152"/>
        <end position="172"/>
    </location>
</feature>
<dbReference type="Pfam" id="PF00001">
    <property type="entry name" value="7tm_1"/>
    <property type="match status" value="1"/>
</dbReference>
<feature type="transmembrane region" description="Helical" evidence="8">
    <location>
        <begin position="87"/>
        <end position="108"/>
    </location>
</feature>
<evidence type="ECO:0000256" key="6">
    <source>
        <dbReference type="ARBA" id="ARBA00023170"/>
    </source>
</evidence>
<sequence>MRTTMSVYVLCVSYAQVSYIAILVFAYILSARSSDPYVLFVYYVFSFYVVTYCGSVVTTSIFIVIVLRSVERLYAVVRPLHVKQFVLARLPLVFLLVTYVLLTVYHVYLPLQNRIVFSDNPDGSVAVYVTPTTVFVSHKVVIDSMSVWGKILFSYTPLLLLVIVNVLTLYFLRRHNVRRQAMKTTTDEEAAVRRERQMTTTILTATVIFVILSLPFAAHSILRSVVHEYTLNGKEGRFVWVMNEVCTVCTLLSNGADFLSFLLLSQSYRQTLYRLLHISRRQKTGPGPGRINSIV</sequence>
<dbReference type="GO" id="GO:0005886">
    <property type="term" value="C:plasma membrane"/>
    <property type="evidence" value="ECO:0007669"/>
    <property type="project" value="TreeGrafter"/>
</dbReference>
<reference evidence="10 11" key="1">
    <citation type="submission" date="2018-04" db="EMBL/GenBank/DDBJ databases">
        <title>The genome of golden apple snail Pomacea canaliculata provides insight into stress tolerance and invasive adaptation.</title>
        <authorList>
            <person name="Liu C."/>
            <person name="Liu B."/>
            <person name="Ren Y."/>
            <person name="Zhang Y."/>
            <person name="Wang H."/>
            <person name="Li S."/>
            <person name="Jiang F."/>
            <person name="Yin L."/>
            <person name="Zhang G."/>
            <person name="Qian W."/>
            <person name="Fan W."/>
        </authorList>
    </citation>
    <scope>NUCLEOTIDE SEQUENCE [LARGE SCALE GENOMIC DNA]</scope>
    <source>
        <strain evidence="10">SZHN2017</strain>
        <tissue evidence="10">Muscle</tissue>
    </source>
</reference>
<keyword evidence="11" id="KW-1185">Reference proteome</keyword>
<proteinExistence type="predicted"/>
<evidence type="ECO:0000313" key="11">
    <source>
        <dbReference type="Proteomes" id="UP000245119"/>
    </source>
</evidence>
<dbReference type="PROSITE" id="PS50262">
    <property type="entry name" value="G_PROTEIN_RECEP_F1_2"/>
    <property type="match status" value="1"/>
</dbReference>
<feature type="domain" description="G-protein coupled receptors family 1 profile" evidence="9">
    <location>
        <begin position="1"/>
        <end position="261"/>
    </location>
</feature>
<dbReference type="EMBL" id="PZQS01000004">
    <property type="protein sequence ID" value="PVD32430.1"/>
    <property type="molecule type" value="Genomic_DNA"/>
</dbReference>
<dbReference type="Gene3D" id="1.20.1070.10">
    <property type="entry name" value="Rhodopsin 7-helix transmembrane proteins"/>
    <property type="match status" value="1"/>
</dbReference>
<protein>
    <recommendedName>
        <fullName evidence="9">G-protein coupled receptors family 1 profile domain-containing protein</fullName>
    </recommendedName>
</protein>
<evidence type="ECO:0000256" key="2">
    <source>
        <dbReference type="ARBA" id="ARBA00022692"/>
    </source>
</evidence>
<evidence type="ECO:0000256" key="1">
    <source>
        <dbReference type="ARBA" id="ARBA00004141"/>
    </source>
</evidence>
<name>A0A2T7PGE7_POMCA</name>